<gene>
    <name evidence="6" type="ORF">D0C37_02725</name>
</gene>
<evidence type="ECO:0000313" key="7">
    <source>
        <dbReference type="Proteomes" id="UP000259636"/>
    </source>
</evidence>
<evidence type="ECO:0000259" key="5">
    <source>
        <dbReference type="Pfam" id="PF13439"/>
    </source>
</evidence>
<keyword evidence="2" id="KW-0328">Glycosyltransferase</keyword>
<dbReference type="AlphaFoldDB" id="A0A385D6V5"/>
<dbReference type="Pfam" id="PF13692">
    <property type="entry name" value="Glyco_trans_1_4"/>
    <property type="match status" value="1"/>
</dbReference>
<evidence type="ECO:0000256" key="2">
    <source>
        <dbReference type="ARBA" id="ARBA00022676"/>
    </source>
</evidence>
<dbReference type="RefSeq" id="WP_101278959.1">
    <property type="nucleotide sequence ID" value="NZ_CP031742.1"/>
</dbReference>
<feature type="domain" description="Glycosyltransferase subfamily 4-like N-terminal" evidence="5">
    <location>
        <begin position="46"/>
        <end position="210"/>
    </location>
</feature>
<feature type="compositionally biased region" description="Polar residues" evidence="4">
    <location>
        <begin position="1"/>
        <end position="10"/>
    </location>
</feature>
<dbReference type="GO" id="GO:0016757">
    <property type="term" value="F:glycosyltransferase activity"/>
    <property type="evidence" value="ECO:0007669"/>
    <property type="project" value="UniProtKB-KW"/>
</dbReference>
<dbReference type="CDD" id="cd03811">
    <property type="entry name" value="GT4_GT28_WabH-like"/>
    <property type="match status" value="1"/>
</dbReference>
<evidence type="ECO:0000256" key="3">
    <source>
        <dbReference type="ARBA" id="ARBA00022679"/>
    </source>
</evidence>
<accession>A0A385D6V5</accession>
<dbReference type="EMBL" id="CP031742">
    <property type="protein sequence ID" value="AXQ53631.1"/>
    <property type="molecule type" value="Genomic_DNA"/>
</dbReference>
<evidence type="ECO:0000313" key="6">
    <source>
        <dbReference type="EMBL" id="AXQ53631.1"/>
    </source>
</evidence>
<reference evidence="6 7" key="1">
    <citation type="submission" date="2018-08" db="EMBL/GenBank/DDBJ databases">
        <authorList>
            <person name="Ferrada E.E."/>
            <person name="Latorre B.A."/>
        </authorList>
    </citation>
    <scope>NUCLEOTIDE SEQUENCE [LARGE SCALE GENOMIC DNA]</scope>
    <source>
        <strain evidence="6 7">VK-A60T</strain>
    </source>
</reference>
<dbReference type="Gene3D" id="3.40.50.2000">
    <property type="entry name" value="Glycogen Phosphorylase B"/>
    <property type="match status" value="2"/>
</dbReference>
<feature type="compositionally biased region" description="Low complexity" evidence="4">
    <location>
        <begin position="18"/>
        <end position="27"/>
    </location>
</feature>
<dbReference type="InterPro" id="IPR028098">
    <property type="entry name" value="Glyco_trans_4-like_N"/>
</dbReference>
<name>A0A385D6V5_9ACTN</name>
<dbReference type="KEGG" id="sky:D0C37_02725"/>
<feature type="region of interest" description="Disordered" evidence="4">
    <location>
        <begin position="1"/>
        <end position="27"/>
    </location>
</feature>
<dbReference type="PANTHER" id="PTHR12526">
    <property type="entry name" value="GLYCOSYLTRANSFERASE"/>
    <property type="match status" value="1"/>
</dbReference>
<sequence length="399" mass="42167">MSTGSVSSSRAPHPATTGLRPSASAGPGAPPLPGRVCLMIGQLGLGGAEKQLVLLARELSARGVTTDLLVMFEKGPREAELLGTDVTVVELGFRGRRPFLPCLAANLRAFARLVAHLHRTRPEVLTAFLFHAYLAAAPAARLARVPALVAGRRSLGHFKRGRRAALLAERLATRWTHAVVPNAEAVAEDVRRGEGVPEHKITVIPNGLAPEAFTPARPAAVETALPVVLCVANLSRHKGHRHLLDAVARLRGGPAECTLLLVGDGPERAALQEQAAALGIDARFLGRRADTAPLRARADAVVLPSLEEGMPNAVMEAMAAGRPVVATAVGGTPELLEGRGLLVAPGRADALADALARVLTDPLLAARLGRDARDWARAHLDSATMADRYLTLYHHLLER</sequence>
<dbReference type="SUPFAM" id="SSF53756">
    <property type="entry name" value="UDP-Glycosyltransferase/glycogen phosphorylase"/>
    <property type="match status" value="1"/>
</dbReference>
<protein>
    <recommendedName>
        <fullName evidence="1">D-inositol 3-phosphate glycosyltransferase</fullName>
    </recommendedName>
</protein>
<evidence type="ECO:0000256" key="1">
    <source>
        <dbReference type="ARBA" id="ARBA00021292"/>
    </source>
</evidence>
<dbReference type="GeneID" id="300113137"/>
<dbReference type="Pfam" id="PF13439">
    <property type="entry name" value="Glyco_transf_4"/>
    <property type="match status" value="1"/>
</dbReference>
<proteinExistence type="predicted"/>
<organism evidence="6 7">
    <name type="scientific">Streptomyces koyangensis</name>
    <dbReference type="NCBI Taxonomy" id="188770"/>
    <lineage>
        <taxon>Bacteria</taxon>
        <taxon>Bacillati</taxon>
        <taxon>Actinomycetota</taxon>
        <taxon>Actinomycetes</taxon>
        <taxon>Kitasatosporales</taxon>
        <taxon>Streptomycetaceae</taxon>
        <taxon>Streptomyces</taxon>
        <taxon>Streptomyces aurantiacus group</taxon>
    </lineage>
</organism>
<keyword evidence="3 6" id="KW-0808">Transferase</keyword>
<evidence type="ECO:0000256" key="4">
    <source>
        <dbReference type="SAM" id="MobiDB-lite"/>
    </source>
</evidence>
<dbReference type="Proteomes" id="UP000259636">
    <property type="component" value="Chromosome"/>
</dbReference>